<evidence type="ECO:0000259" key="1">
    <source>
        <dbReference type="PROSITE" id="PS50995"/>
    </source>
</evidence>
<dbReference type="InterPro" id="IPR039422">
    <property type="entry name" value="MarR/SlyA-like"/>
</dbReference>
<dbReference type="InterPro" id="IPR036388">
    <property type="entry name" value="WH-like_DNA-bd_sf"/>
</dbReference>
<dbReference type="InterPro" id="IPR000835">
    <property type="entry name" value="HTH_MarR-typ"/>
</dbReference>
<dbReference type="Pfam" id="PF12802">
    <property type="entry name" value="MarR_2"/>
    <property type="match status" value="1"/>
</dbReference>
<feature type="domain" description="HTH marR-type" evidence="1">
    <location>
        <begin position="14"/>
        <end position="127"/>
    </location>
</feature>
<proteinExistence type="predicted"/>
<evidence type="ECO:0000313" key="2">
    <source>
        <dbReference type="EMBL" id="MEZ0163205.1"/>
    </source>
</evidence>
<accession>A0ABV4GYB6</accession>
<dbReference type="RefSeq" id="WP_370439464.1">
    <property type="nucleotide sequence ID" value="NZ_JBGFTU010000001.1"/>
</dbReference>
<keyword evidence="3" id="KW-1185">Reference proteome</keyword>
<protein>
    <submittedName>
        <fullName evidence="2">MarR family winged helix-turn-helix transcriptional regulator</fullName>
    </submittedName>
</protein>
<comment type="caution">
    <text evidence="2">The sequence shown here is derived from an EMBL/GenBank/DDBJ whole genome shotgun (WGS) entry which is preliminary data.</text>
</comment>
<dbReference type="Proteomes" id="UP001565927">
    <property type="component" value="Unassembled WGS sequence"/>
</dbReference>
<dbReference type="PROSITE" id="PS50995">
    <property type="entry name" value="HTH_MARR_2"/>
    <property type="match status" value="1"/>
</dbReference>
<name>A0ABV4GYB6_9ACTN</name>
<sequence>MPQVQPEAAAPPGVSRAVLANLRAAAAVQAGLADVLRDAGLTVDRWRCLAHVAQVPGSSMSDVVDALLIAPATASRAVDALVDDGSLARALDPQDRRRVVLHVTRDGAQLLRRADAGVAAVARLHRI</sequence>
<dbReference type="SMART" id="SM00347">
    <property type="entry name" value="HTH_MARR"/>
    <property type="match status" value="1"/>
</dbReference>
<organism evidence="2 3">
    <name type="scientific">Kineococcus halophytocola</name>
    <dbReference type="NCBI Taxonomy" id="3234027"/>
    <lineage>
        <taxon>Bacteria</taxon>
        <taxon>Bacillati</taxon>
        <taxon>Actinomycetota</taxon>
        <taxon>Actinomycetes</taxon>
        <taxon>Kineosporiales</taxon>
        <taxon>Kineosporiaceae</taxon>
        <taxon>Kineococcus</taxon>
    </lineage>
</organism>
<evidence type="ECO:0000313" key="3">
    <source>
        <dbReference type="Proteomes" id="UP001565927"/>
    </source>
</evidence>
<dbReference type="Gene3D" id="1.10.10.10">
    <property type="entry name" value="Winged helix-like DNA-binding domain superfamily/Winged helix DNA-binding domain"/>
    <property type="match status" value="1"/>
</dbReference>
<reference evidence="2 3" key="1">
    <citation type="submission" date="2024-07" db="EMBL/GenBank/DDBJ databases">
        <authorList>
            <person name="Thanompreechachai J."/>
            <person name="Duangmal K."/>
        </authorList>
    </citation>
    <scope>NUCLEOTIDE SEQUENCE [LARGE SCALE GENOMIC DNA]</scope>
    <source>
        <strain evidence="2 3">LSe6-4</strain>
    </source>
</reference>
<gene>
    <name evidence="2" type="ORF">AB2L27_00325</name>
</gene>
<dbReference type="EMBL" id="JBGFTU010000001">
    <property type="protein sequence ID" value="MEZ0163205.1"/>
    <property type="molecule type" value="Genomic_DNA"/>
</dbReference>
<dbReference type="SUPFAM" id="SSF46785">
    <property type="entry name" value="Winged helix' DNA-binding domain"/>
    <property type="match status" value="1"/>
</dbReference>
<dbReference type="InterPro" id="IPR036390">
    <property type="entry name" value="WH_DNA-bd_sf"/>
</dbReference>
<dbReference type="PANTHER" id="PTHR33164">
    <property type="entry name" value="TRANSCRIPTIONAL REGULATOR, MARR FAMILY"/>
    <property type="match status" value="1"/>
</dbReference>
<dbReference type="PANTHER" id="PTHR33164:SF43">
    <property type="entry name" value="HTH-TYPE TRANSCRIPTIONAL REPRESSOR YETL"/>
    <property type="match status" value="1"/>
</dbReference>